<dbReference type="Pfam" id="PF10151">
    <property type="entry name" value="TMEM214"/>
    <property type="match status" value="1"/>
</dbReference>
<organism evidence="12 13">
    <name type="scientific">Hypsibius exemplaris</name>
    <name type="common">Freshwater tardigrade</name>
    <dbReference type="NCBI Taxonomy" id="2072580"/>
    <lineage>
        <taxon>Eukaryota</taxon>
        <taxon>Metazoa</taxon>
        <taxon>Ecdysozoa</taxon>
        <taxon>Tardigrada</taxon>
        <taxon>Eutardigrada</taxon>
        <taxon>Parachela</taxon>
        <taxon>Hypsibioidea</taxon>
        <taxon>Hypsibiidae</taxon>
        <taxon>Hypsibius</taxon>
    </lineage>
</organism>
<accession>A0A1W0X883</accession>
<evidence type="ECO:0000256" key="4">
    <source>
        <dbReference type="ARBA" id="ARBA00022692"/>
    </source>
</evidence>
<evidence type="ECO:0000256" key="2">
    <source>
        <dbReference type="ARBA" id="ARBA00007984"/>
    </source>
</evidence>
<keyword evidence="9" id="KW-0325">Glycoprotein</keyword>
<comment type="function">
    <text evidence="10">Critical mediator, in cooperation with CASP4, of endoplasmic reticulum-stress induced apoptosis. Required or the activation of CASP4 following endoplasmic reticulum stress.</text>
</comment>
<evidence type="ECO:0000256" key="5">
    <source>
        <dbReference type="ARBA" id="ARBA00022703"/>
    </source>
</evidence>
<feature type="compositionally biased region" description="Basic and acidic residues" evidence="11">
    <location>
        <begin position="95"/>
        <end position="116"/>
    </location>
</feature>
<comment type="caution">
    <text evidence="12">The sequence shown here is derived from an EMBL/GenBank/DDBJ whole genome shotgun (WGS) entry which is preliminary data.</text>
</comment>
<gene>
    <name evidence="12" type="ORF">BV898_02449</name>
</gene>
<keyword evidence="5" id="KW-0053">Apoptosis</keyword>
<evidence type="ECO:0000256" key="8">
    <source>
        <dbReference type="ARBA" id="ARBA00023136"/>
    </source>
</evidence>
<evidence type="ECO:0000256" key="3">
    <source>
        <dbReference type="ARBA" id="ARBA00011720"/>
    </source>
</evidence>
<evidence type="ECO:0000256" key="6">
    <source>
        <dbReference type="ARBA" id="ARBA00022824"/>
    </source>
</evidence>
<keyword evidence="6" id="KW-0256">Endoplasmic reticulum</keyword>
<evidence type="ECO:0000256" key="11">
    <source>
        <dbReference type="SAM" id="MobiDB-lite"/>
    </source>
</evidence>
<dbReference type="OrthoDB" id="10022292at2759"/>
<evidence type="ECO:0000256" key="1">
    <source>
        <dbReference type="ARBA" id="ARBA00004477"/>
    </source>
</evidence>
<sequence>MDSDEARTPKDTWTTVGKKPVVKKDKSNDSIGGGILGSTKAGSAAAKAASQIPPAKKPEAIRIREEQLNRLKKKTAPLPEAMTRRSESDSGSSSDGERQGSSQREKPLPKKVKDAVAAKPVGKPGATLEPALKKIDYKALSVEVDKAKSTGQSGDAWLKLVANHLNEKLKDVPVAASFYAEEGFTWGYPLHLAPKDLVKVFNATFSSAPKNLLEGYLEWLITDARSNYLSKQRPVHGSQLVIQYLLSKNADLISEKHLNDRTTDLKSYASRKDETIKDETLFILWAYGQVGIASFSKGFDVWYKMMFPFLSDRRYTGFIVAYLEKLFQNHKKHDFGKINKAEVFLNTFDHFLGRNTIHFHKSTKAKISSSYTHLRELLFKDKLRDHAASYFAQFLMRLGQPHQPDKYYEAASGNLVQCLKADDKCLEVWRGKHLSSQRDSQLLLQFILTSDDDATRTLRRSKRFADFLAHLEEFEPAKGKNVAEGFKEEQAQTVELAKKIRQRIKKENRGSCVKKFLLFVFLAAAAVFGEVMYNTPKGSYAVHGYNVVKPVAIEYYTVTKPAVLKAWEKQVKPFAFWAGAESVKLAKYSFNVLCNLWASIETNLPQVYAVLQQVQDYLCHLAGQLGTLSYAGLRKFDHFLVDMPPLSQLAASASEKAAPVFDYARERLATGLVYAGHLVESYWAGNSTITSSSRPVKP</sequence>
<dbReference type="InterPro" id="IPR019308">
    <property type="entry name" value="TMEM214"/>
</dbReference>
<evidence type="ECO:0000256" key="7">
    <source>
        <dbReference type="ARBA" id="ARBA00022989"/>
    </source>
</evidence>
<protein>
    <submittedName>
        <fullName evidence="12">Transmembrane protein 214</fullName>
    </submittedName>
</protein>
<feature type="compositionally biased region" description="Low complexity" evidence="11">
    <location>
        <begin position="38"/>
        <end position="54"/>
    </location>
</feature>
<evidence type="ECO:0000313" key="13">
    <source>
        <dbReference type="Proteomes" id="UP000192578"/>
    </source>
</evidence>
<comment type="subcellular location">
    <subcellularLocation>
        <location evidence="1">Endoplasmic reticulum membrane</location>
        <topology evidence="1">Multi-pass membrane protein</topology>
    </subcellularLocation>
</comment>
<feature type="region of interest" description="Disordered" evidence="11">
    <location>
        <begin position="1"/>
        <end position="117"/>
    </location>
</feature>
<dbReference type="GO" id="GO:0005794">
    <property type="term" value="C:Golgi apparatus"/>
    <property type="evidence" value="ECO:0007669"/>
    <property type="project" value="TreeGrafter"/>
</dbReference>
<reference evidence="13" key="1">
    <citation type="submission" date="2017-01" db="EMBL/GenBank/DDBJ databases">
        <title>Comparative genomics of anhydrobiosis in the tardigrade Hypsibius dujardini.</title>
        <authorList>
            <person name="Yoshida Y."/>
            <person name="Koutsovoulos G."/>
            <person name="Laetsch D."/>
            <person name="Stevens L."/>
            <person name="Kumar S."/>
            <person name="Horikawa D."/>
            <person name="Ishino K."/>
            <person name="Komine S."/>
            <person name="Tomita M."/>
            <person name="Blaxter M."/>
            <person name="Arakawa K."/>
        </authorList>
    </citation>
    <scope>NUCLEOTIDE SEQUENCE [LARGE SCALE GENOMIC DNA]</scope>
    <source>
        <strain evidence="13">Z151</strain>
    </source>
</reference>
<keyword evidence="13" id="KW-1185">Reference proteome</keyword>
<comment type="subunit">
    <text evidence="3">Constitutively interacts with CASP4; required for the localization of procaspase 4 to the ER.</text>
</comment>
<evidence type="ECO:0000313" key="12">
    <source>
        <dbReference type="EMBL" id="OQV23713.1"/>
    </source>
</evidence>
<keyword evidence="8" id="KW-0472">Membrane</keyword>
<dbReference type="EMBL" id="MTYJ01000010">
    <property type="protein sequence ID" value="OQV23713.1"/>
    <property type="molecule type" value="Genomic_DNA"/>
</dbReference>
<dbReference type="GO" id="GO:0005789">
    <property type="term" value="C:endoplasmic reticulum membrane"/>
    <property type="evidence" value="ECO:0007669"/>
    <property type="project" value="UniProtKB-SubCell"/>
</dbReference>
<feature type="compositionally biased region" description="Basic and acidic residues" evidence="11">
    <location>
        <begin position="1"/>
        <end position="10"/>
    </location>
</feature>
<evidence type="ECO:0000256" key="9">
    <source>
        <dbReference type="ARBA" id="ARBA00023180"/>
    </source>
</evidence>
<comment type="similarity">
    <text evidence="2">Belongs to the TMEM214 family.</text>
</comment>
<dbReference type="Proteomes" id="UP000192578">
    <property type="component" value="Unassembled WGS sequence"/>
</dbReference>
<keyword evidence="7" id="KW-1133">Transmembrane helix</keyword>
<dbReference type="PANTHER" id="PTHR13448">
    <property type="entry name" value="TRANSMEMBRANE PROTEIN 214"/>
    <property type="match status" value="1"/>
</dbReference>
<dbReference type="GO" id="GO:0006915">
    <property type="term" value="P:apoptotic process"/>
    <property type="evidence" value="ECO:0007669"/>
    <property type="project" value="UniProtKB-KW"/>
</dbReference>
<name>A0A1W0X883_HYPEX</name>
<dbReference type="AlphaFoldDB" id="A0A1W0X883"/>
<evidence type="ECO:0000256" key="10">
    <source>
        <dbReference type="ARBA" id="ARBA00024938"/>
    </source>
</evidence>
<keyword evidence="4 12" id="KW-0812">Transmembrane</keyword>
<feature type="compositionally biased region" description="Basic and acidic residues" evidence="11">
    <location>
        <begin position="56"/>
        <end position="69"/>
    </location>
</feature>
<dbReference type="PANTHER" id="PTHR13448:SF0">
    <property type="entry name" value="TRANSMEMBRANE PROTEIN 214"/>
    <property type="match status" value="1"/>
</dbReference>
<proteinExistence type="inferred from homology"/>